<proteinExistence type="predicted"/>
<reference evidence="5 6" key="1">
    <citation type="submission" date="2020-04" db="EMBL/GenBank/DDBJ databases">
        <authorList>
            <person name="Wallbank WR R."/>
            <person name="Pardo Diaz C."/>
            <person name="Kozak K."/>
            <person name="Martin S."/>
            <person name="Jiggins C."/>
            <person name="Moest M."/>
            <person name="Warren A I."/>
            <person name="Byers J.R.P. K."/>
            <person name="Montejo-Kovacevich G."/>
            <person name="Yen C E."/>
        </authorList>
    </citation>
    <scope>NUCLEOTIDE SEQUENCE [LARGE SCALE GENOMIC DNA]</scope>
</reference>
<protein>
    <recommendedName>
        <fullName evidence="7">Secreted protein</fullName>
    </recommendedName>
</protein>
<dbReference type="Proteomes" id="UP000494256">
    <property type="component" value="Unassembled WGS sequence"/>
</dbReference>
<keyword evidence="2" id="KW-0732">Signal</keyword>
<dbReference type="Proteomes" id="UP000494106">
    <property type="component" value="Unassembled WGS sequence"/>
</dbReference>
<name>A0A8S1A9L9_ARCPL</name>
<evidence type="ECO:0000313" key="3">
    <source>
        <dbReference type="EMBL" id="CAB3241084.1"/>
    </source>
</evidence>
<evidence type="ECO:0000256" key="1">
    <source>
        <dbReference type="SAM" id="MobiDB-lite"/>
    </source>
</evidence>
<dbReference type="AlphaFoldDB" id="A0A8S1A9L9"/>
<evidence type="ECO:0000313" key="4">
    <source>
        <dbReference type="EMBL" id="CAB3256323.1"/>
    </source>
</evidence>
<sequence length="93" mass="10161">MLENEFPWLLTAATVQFLFNVYGCEAGDPFCGDIDGVPLGQRGVLPGSTQINKRAFRATEGEERATARPMVPGARAETTHPAQFLTFTHPQLP</sequence>
<feature type="chain" id="PRO_5036273045" description="Secreted protein" evidence="2">
    <location>
        <begin position="27"/>
        <end position="93"/>
    </location>
</feature>
<accession>A0A8S1A9L9</accession>
<evidence type="ECO:0000313" key="5">
    <source>
        <dbReference type="Proteomes" id="UP000494106"/>
    </source>
</evidence>
<keyword evidence="5" id="KW-1185">Reference proteome</keyword>
<evidence type="ECO:0000256" key="2">
    <source>
        <dbReference type="SAM" id="SignalP"/>
    </source>
</evidence>
<gene>
    <name evidence="4" type="ORF">APLA_LOCUS15326</name>
    <name evidence="3" type="ORF">APLA_LOCUS9413</name>
</gene>
<feature type="signal peptide" evidence="2">
    <location>
        <begin position="1"/>
        <end position="26"/>
    </location>
</feature>
<comment type="caution">
    <text evidence="3">The sequence shown here is derived from an EMBL/GenBank/DDBJ whole genome shotgun (WGS) entry which is preliminary data.</text>
</comment>
<dbReference type="OrthoDB" id="7441649at2759"/>
<evidence type="ECO:0000313" key="6">
    <source>
        <dbReference type="Proteomes" id="UP000494256"/>
    </source>
</evidence>
<organism evidence="3 6">
    <name type="scientific">Arctia plantaginis</name>
    <name type="common">Wood tiger moth</name>
    <name type="synonym">Phalaena plantaginis</name>
    <dbReference type="NCBI Taxonomy" id="874455"/>
    <lineage>
        <taxon>Eukaryota</taxon>
        <taxon>Metazoa</taxon>
        <taxon>Ecdysozoa</taxon>
        <taxon>Arthropoda</taxon>
        <taxon>Hexapoda</taxon>
        <taxon>Insecta</taxon>
        <taxon>Pterygota</taxon>
        <taxon>Neoptera</taxon>
        <taxon>Endopterygota</taxon>
        <taxon>Lepidoptera</taxon>
        <taxon>Glossata</taxon>
        <taxon>Ditrysia</taxon>
        <taxon>Noctuoidea</taxon>
        <taxon>Erebidae</taxon>
        <taxon>Arctiinae</taxon>
        <taxon>Arctia</taxon>
    </lineage>
</organism>
<evidence type="ECO:0008006" key="7">
    <source>
        <dbReference type="Google" id="ProtNLM"/>
    </source>
</evidence>
<dbReference type="EMBL" id="CADEBC010000586">
    <property type="protein sequence ID" value="CAB3256323.1"/>
    <property type="molecule type" value="Genomic_DNA"/>
</dbReference>
<dbReference type="EMBL" id="CADEBD010000309">
    <property type="protein sequence ID" value="CAB3241084.1"/>
    <property type="molecule type" value="Genomic_DNA"/>
</dbReference>
<feature type="region of interest" description="Disordered" evidence="1">
    <location>
        <begin position="58"/>
        <end position="80"/>
    </location>
</feature>